<protein>
    <submittedName>
        <fullName evidence="1">Uncharacterized protein</fullName>
    </submittedName>
</protein>
<comment type="caution">
    <text evidence="1">The sequence shown here is derived from an EMBL/GenBank/DDBJ whole genome shotgun (WGS) entry which is preliminary data.</text>
</comment>
<evidence type="ECO:0000313" key="2">
    <source>
        <dbReference type="Proteomes" id="UP001152622"/>
    </source>
</evidence>
<accession>A0A9Q1FAD6</accession>
<keyword evidence="2" id="KW-1185">Reference proteome</keyword>
<dbReference type="Proteomes" id="UP001152622">
    <property type="component" value="Chromosome 7"/>
</dbReference>
<proteinExistence type="predicted"/>
<sequence>MYHPGFVLVELQSGQTTDDKSQYLKGQPMGQRDLRVLALPTGWNNIACCRGSIASHGAPLGTQLLNFASRPTVTCWVFTFASSLVNSLPLTLPFIITTLTSSKQGCQLEAQPICPNSRGPSVIGEKIIFPP</sequence>
<gene>
    <name evidence="1" type="ORF">SKAU_G00216550</name>
</gene>
<dbReference type="AlphaFoldDB" id="A0A9Q1FAD6"/>
<organism evidence="1 2">
    <name type="scientific">Synaphobranchus kaupii</name>
    <name type="common">Kaup's arrowtooth eel</name>
    <dbReference type="NCBI Taxonomy" id="118154"/>
    <lineage>
        <taxon>Eukaryota</taxon>
        <taxon>Metazoa</taxon>
        <taxon>Chordata</taxon>
        <taxon>Craniata</taxon>
        <taxon>Vertebrata</taxon>
        <taxon>Euteleostomi</taxon>
        <taxon>Actinopterygii</taxon>
        <taxon>Neopterygii</taxon>
        <taxon>Teleostei</taxon>
        <taxon>Anguilliformes</taxon>
        <taxon>Synaphobranchidae</taxon>
        <taxon>Synaphobranchus</taxon>
    </lineage>
</organism>
<name>A0A9Q1FAD6_SYNKA</name>
<reference evidence="1" key="1">
    <citation type="journal article" date="2023" name="Science">
        <title>Genome structures resolve the early diversification of teleost fishes.</title>
        <authorList>
            <person name="Parey E."/>
            <person name="Louis A."/>
            <person name="Montfort J."/>
            <person name="Bouchez O."/>
            <person name="Roques C."/>
            <person name="Iampietro C."/>
            <person name="Lluch J."/>
            <person name="Castinel A."/>
            <person name="Donnadieu C."/>
            <person name="Desvignes T."/>
            <person name="Floi Bucao C."/>
            <person name="Jouanno E."/>
            <person name="Wen M."/>
            <person name="Mejri S."/>
            <person name="Dirks R."/>
            <person name="Jansen H."/>
            <person name="Henkel C."/>
            <person name="Chen W.J."/>
            <person name="Zahm M."/>
            <person name="Cabau C."/>
            <person name="Klopp C."/>
            <person name="Thompson A.W."/>
            <person name="Robinson-Rechavi M."/>
            <person name="Braasch I."/>
            <person name="Lecointre G."/>
            <person name="Bobe J."/>
            <person name="Postlethwait J.H."/>
            <person name="Berthelot C."/>
            <person name="Roest Crollius H."/>
            <person name="Guiguen Y."/>
        </authorList>
    </citation>
    <scope>NUCLEOTIDE SEQUENCE</scope>
    <source>
        <strain evidence="1">WJC10195</strain>
    </source>
</reference>
<dbReference type="EMBL" id="JAINUF010000007">
    <property type="protein sequence ID" value="KAJ8354088.1"/>
    <property type="molecule type" value="Genomic_DNA"/>
</dbReference>
<evidence type="ECO:0000313" key="1">
    <source>
        <dbReference type="EMBL" id="KAJ8354088.1"/>
    </source>
</evidence>